<dbReference type="OrthoDB" id="4564612at2"/>
<protein>
    <submittedName>
        <fullName evidence="1">Uncharacterized protein</fullName>
    </submittedName>
</protein>
<dbReference type="EMBL" id="VFOW01000001">
    <property type="protein sequence ID" value="TQL78533.1"/>
    <property type="molecule type" value="Genomic_DNA"/>
</dbReference>
<organism evidence="1 2">
    <name type="scientific">Stackebrandtia endophytica</name>
    <dbReference type="NCBI Taxonomy" id="1496996"/>
    <lineage>
        <taxon>Bacteria</taxon>
        <taxon>Bacillati</taxon>
        <taxon>Actinomycetota</taxon>
        <taxon>Actinomycetes</taxon>
        <taxon>Glycomycetales</taxon>
        <taxon>Glycomycetaceae</taxon>
        <taxon>Stackebrandtia</taxon>
    </lineage>
</organism>
<name>A0A543B129_9ACTN</name>
<dbReference type="AlphaFoldDB" id="A0A543B129"/>
<evidence type="ECO:0000313" key="1">
    <source>
        <dbReference type="EMBL" id="TQL78533.1"/>
    </source>
</evidence>
<sequence>MSNLSRYVSRLRGTAFVAWHMASPVIAKVYPFYGMSKALATAATKNTATSRKVPLVGDLVAALAPLSPTQRLSRRSHLLHAYQGLRSIESQFGNALRSISRNRLPGREIGFIDLPVDTHGITFSLGGIGSTTIQDLGWAITEQLNEARAALYRTTAGLHRWENTPPVGFEWQIVIHHLANVYGRRSLAGTRPLDQLESLVNDFVGADLSEAAIPDDDLHFRGSLRGVRWNNATRWPNRHYQRIVATSTKLCDNEYRIQPRVIHRKSPKRP</sequence>
<gene>
    <name evidence="1" type="ORF">FB566_4122</name>
</gene>
<accession>A0A543B129</accession>
<comment type="caution">
    <text evidence="1">The sequence shown here is derived from an EMBL/GenBank/DDBJ whole genome shotgun (WGS) entry which is preliminary data.</text>
</comment>
<dbReference type="InParanoid" id="A0A543B129"/>
<evidence type="ECO:0000313" key="2">
    <source>
        <dbReference type="Proteomes" id="UP000317043"/>
    </source>
</evidence>
<reference evidence="1 2" key="1">
    <citation type="submission" date="2019-06" db="EMBL/GenBank/DDBJ databases">
        <title>Sequencing the genomes of 1000 actinobacteria strains.</title>
        <authorList>
            <person name="Klenk H.-P."/>
        </authorList>
    </citation>
    <scope>NUCLEOTIDE SEQUENCE [LARGE SCALE GENOMIC DNA]</scope>
    <source>
        <strain evidence="1 2">DSM 45928</strain>
    </source>
</reference>
<proteinExistence type="predicted"/>
<keyword evidence="2" id="KW-1185">Reference proteome</keyword>
<dbReference type="RefSeq" id="WP_142043105.1">
    <property type="nucleotide sequence ID" value="NZ_JBHTGS010000003.1"/>
</dbReference>
<dbReference type="Proteomes" id="UP000317043">
    <property type="component" value="Unassembled WGS sequence"/>
</dbReference>